<keyword evidence="3" id="KW-1185">Reference proteome</keyword>
<dbReference type="SUPFAM" id="SSF52833">
    <property type="entry name" value="Thioredoxin-like"/>
    <property type="match status" value="1"/>
</dbReference>
<gene>
    <name evidence="2" type="ORF">EV675_0535</name>
</gene>
<dbReference type="PANTHER" id="PTHR42673">
    <property type="entry name" value="MALEYLACETOACETATE ISOMERASE"/>
    <property type="match status" value="1"/>
</dbReference>
<dbReference type="RefSeq" id="WP_130355873.1">
    <property type="nucleotide sequence ID" value="NZ_SGXC01000001.1"/>
</dbReference>
<sequence length="210" mass="23699">MKLHWSTRSPYVRKVMAAAIETGLDASIETCLSTVSLSTVNADVERDNPLGKIPTLVTDEGVALYDSLVICEYLDHHSRKGRLFPRDFEQRLAALRWHALGNGLTDILILWNNERGRDPALQSPAHLSSYHAKTLATLDALEATVDELERREFDIGHLGVAVGVGHADFRFADLQWRAMRPRLSAWADRMAERESLRRTVQFDPRQQTPA</sequence>
<proteinExistence type="predicted"/>
<dbReference type="CDD" id="cd03049">
    <property type="entry name" value="GST_N_3"/>
    <property type="match status" value="1"/>
</dbReference>
<reference evidence="2 3" key="1">
    <citation type="submission" date="2019-02" db="EMBL/GenBank/DDBJ databases">
        <title>Genomic Encyclopedia of Type Strains, Phase IV (KMG-IV): sequencing the most valuable type-strain genomes for metagenomic binning, comparative biology and taxonomic classification.</title>
        <authorList>
            <person name="Goeker M."/>
        </authorList>
    </citation>
    <scope>NUCLEOTIDE SEQUENCE [LARGE SCALE GENOMIC DNA]</scope>
    <source>
        <strain evidence="2 3">K24</strain>
    </source>
</reference>
<protein>
    <submittedName>
        <fullName evidence="2">Glutathione S-transferase</fullName>
    </submittedName>
</protein>
<dbReference type="Pfam" id="PF13409">
    <property type="entry name" value="GST_N_2"/>
    <property type="match status" value="1"/>
</dbReference>
<evidence type="ECO:0000313" key="2">
    <source>
        <dbReference type="EMBL" id="RZS84518.1"/>
    </source>
</evidence>
<dbReference type="GO" id="GO:0006559">
    <property type="term" value="P:L-phenylalanine catabolic process"/>
    <property type="evidence" value="ECO:0007669"/>
    <property type="project" value="TreeGrafter"/>
</dbReference>
<keyword evidence="2" id="KW-0808">Transferase</keyword>
<dbReference type="InterPro" id="IPR004045">
    <property type="entry name" value="Glutathione_S-Trfase_N"/>
</dbReference>
<dbReference type="PANTHER" id="PTHR42673:SF4">
    <property type="entry name" value="MALEYLACETOACETATE ISOMERASE"/>
    <property type="match status" value="1"/>
</dbReference>
<dbReference type="InterPro" id="IPR036282">
    <property type="entry name" value="Glutathione-S-Trfase_C_sf"/>
</dbReference>
<dbReference type="InterPro" id="IPR036249">
    <property type="entry name" value="Thioredoxin-like_sf"/>
</dbReference>
<dbReference type="EMBL" id="SGXC01000001">
    <property type="protein sequence ID" value="RZS84518.1"/>
    <property type="molecule type" value="Genomic_DNA"/>
</dbReference>
<dbReference type="Gene3D" id="3.40.30.10">
    <property type="entry name" value="Glutaredoxin"/>
    <property type="match status" value="1"/>
</dbReference>
<dbReference type="GO" id="GO:0006749">
    <property type="term" value="P:glutathione metabolic process"/>
    <property type="evidence" value="ECO:0007669"/>
    <property type="project" value="TreeGrafter"/>
</dbReference>
<dbReference type="SUPFAM" id="SSF47616">
    <property type="entry name" value="GST C-terminal domain-like"/>
    <property type="match status" value="1"/>
</dbReference>
<dbReference type="Gene3D" id="1.20.1050.10">
    <property type="match status" value="1"/>
</dbReference>
<accession>A0A4Q7NI47</accession>
<dbReference type="OrthoDB" id="9799538at2"/>
<dbReference type="CDD" id="cd03205">
    <property type="entry name" value="GST_C_6"/>
    <property type="match status" value="1"/>
</dbReference>
<dbReference type="GO" id="GO:0016034">
    <property type="term" value="F:maleylacetoacetate isomerase activity"/>
    <property type="evidence" value="ECO:0007669"/>
    <property type="project" value="TreeGrafter"/>
</dbReference>
<dbReference type="AlphaFoldDB" id="A0A4Q7NI47"/>
<organism evidence="2 3">
    <name type="scientific">Pigmentiphaga kullae</name>
    <dbReference type="NCBI Taxonomy" id="151784"/>
    <lineage>
        <taxon>Bacteria</taxon>
        <taxon>Pseudomonadati</taxon>
        <taxon>Pseudomonadota</taxon>
        <taxon>Betaproteobacteria</taxon>
        <taxon>Burkholderiales</taxon>
        <taxon>Alcaligenaceae</taxon>
        <taxon>Pigmentiphaga</taxon>
    </lineage>
</organism>
<evidence type="ECO:0000259" key="1">
    <source>
        <dbReference type="PROSITE" id="PS50404"/>
    </source>
</evidence>
<name>A0A4Q7NI47_9BURK</name>
<feature type="domain" description="GST N-terminal" evidence="1">
    <location>
        <begin position="1"/>
        <end position="82"/>
    </location>
</feature>
<dbReference type="PROSITE" id="PS50404">
    <property type="entry name" value="GST_NTER"/>
    <property type="match status" value="1"/>
</dbReference>
<dbReference type="GO" id="GO:0004364">
    <property type="term" value="F:glutathione transferase activity"/>
    <property type="evidence" value="ECO:0007669"/>
    <property type="project" value="TreeGrafter"/>
</dbReference>
<evidence type="ECO:0000313" key="3">
    <source>
        <dbReference type="Proteomes" id="UP000292445"/>
    </source>
</evidence>
<comment type="caution">
    <text evidence="2">The sequence shown here is derived from an EMBL/GenBank/DDBJ whole genome shotgun (WGS) entry which is preliminary data.</text>
</comment>
<dbReference type="Proteomes" id="UP000292445">
    <property type="component" value="Unassembled WGS sequence"/>
</dbReference>